<dbReference type="EMBL" id="GGEC01019042">
    <property type="protein sequence ID" value="MBW99525.1"/>
    <property type="molecule type" value="Transcribed_RNA"/>
</dbReference>
<keyword evidence="1" id="KW-1133">Transmembrane helix</keyword>
<keyword evidence="1" id="KW-0472">Membrane</keyword>
<sequence>MRMGVLFLQLFTLLLPFHILLFPLSFYFLLILPSLSLFSQLFFIFEFFSLLPSKYLSL</sequence>
<keyword evidence="1" id="KW-0812">Transmembrane</keyword>
<evidence type="ECO:0000256" key="1">
    <source>
        <dbReference type="SAM" id="Phobius"/>
    </source>
</evidence>
<accession>A0A2P2K1D4</accession>
<reference evidence="2" key="1">
    <citation type="submission" date="2018-02" db="EMBL/GenBank/DDBJ databases">
        <title>Rhizophora mucronata_Transcriptome.</title>
        <authorList>
            <person name="Meera S.P."/>
            <person name="Sreeshan A."/>
            <person name="Augustine A."/>
        </authorList>
    </citation>
    <scope>NUCLEOTIDE SEQUENCE</scope>
    <source>
        <tissue evidence="2">Leaf</tissue>
    </source>
</reference>
<proteinExistence type="predicted"/>
<dbReference type="AlphaFoldDB" id="A0A2P2K1D4"/>
<protein>
    <submittedName>
        <fullName evidence="2">Protein FATTY ACID EXPORT 4ic</fullName>
    </submittedName>
</protein>
<name>A0A2P2K1D4_RHIMU</name>
<organism evidence="2">
    <name type="scientific">Rhizophora mucronata</name>
    <name type="common">Asiatic mangrove</name>
    <dbReference type="NCBI Taxonomy" id="61149"/>
    <lineage>
        <taxon>Eukaryota</taxon>
        <taxon>Viridiplantae</taxon>
        <taxon>Streptophyta</taxon>
        <taxon>Embryophyta</taxon>
        <taxon>Tracheophyta</taxon>
        <taxon>Spermatophyta</taxon>
        <taxon>Magnoliopsida</taxon>
        <taxon>eudicotyledons</taxon>
        <taxon>Gunneridae</taxon>
        <taxon>Pentapetalae</taxon>
        <taxon>rosids</taxon>
        <taxon>fabids</taxon>
        <taxon>Malpighiales</taxon>
        <taxon>Rhizophoraceae</taxon>
        <taxon>Rhizophora</taxon>
    </lineage>
</organism>
<feature type="transmembrane region" description="Helical" evidence="1">
    <location>
        <begin position="31"/>
        <end position="51"/>
    </location>
</feature>
<evidence type="ECO:0000313" key="2">
    <source>
        <dbReference type="EMBL" id="MBW99525.1"/>
    </source>
</evidence>